<name>A0A176WG23_MARPO</name>
<reference evidence="3" key="1">
    <citation type="submission" date="2016-03" db="EMBL/GenBank/DDBJ databases">
        <title>Mechanisms controlling the formation of the plant cell surface in tip-growing cells are functionally conserved among land plants.</title>
        <authorList>
            <person name="Honkanen S."/>
            <person name="Jones V.A."/>
            <person name="Morieri G."/>
            <person name="Champion C."/>
            <person name="Hetherington A.J."/>
            <person name="Kelly S."/>
            <person name="Saint-Marcoux D."/>
            <person name="Proust H."/>
            <person name="Prescott H."/>
            <person name="Dolan L."/>
        </authorList>
    </citation>
    <scope>NUCLEOTIDE SEQUENCE [LARGE SCALE GENOMIC DNA]</scope>
    <source>
        <tissue evidence="3">Whole gametophyte</tissue>
    </source>
</reference>
<protein>
    <recommendedName>
        <fullName evidence="2">Alpha-carbonic anhydrase domain-containing protein</fullName>
    </recommendedName>
</protein>
<dbReference type="GO" id="GO:0006730">
    <property type="term" value="P:one-carbon metabolic process"/>
    <property type="evidence" value="ECO:0007669"/>
    <property type="project" value="TreeGrafter"/>
</dbReference>
<dbReference type="CDD" id="cd03124">
    <property type="entry name" value="alpha_CA_prokaryotic_like"/>
    <property type="match status" value="1"/>
</dbReference>
<keyword evidence="4" id="KW-1185">Reference proteome</keyword>
<dbReference type="AlphaFoldDB" id="A0A176WG23"/>
<feature type="compositionally biased region" description="Basic and acidic residues" evidence="1">
    <location>
        <begin position="1"/>
        <end position="19"/>
    </location>
</feature>
<dbReference type="InterPro" id="IPR001148">
    <property type="entry name" value="CA_dom"/>
</dbReference>
<dbReference type="EMBL" id="LVLJ01001187">
    <property type="protein sequence ID" value="OAE31086.1"/>
    <property type="molecule type" value="Genomic_DNA"/>
</dbReference>
<dbReference type="PANTHER" id="PTHR18952">
    <property type="entry name" value="CARBONIC ANHYDRASE"/>
    <property type="match status" value="1"/>
</dbReference>
<proteinExistence type="predicted"/>
<dbReference type="InterPro" id="IPR036398">
    <property type="entry name" value="CA_dom_sf"/>
</dbReference>
<dbReference type="GO" id="GO:0008270">
    <property type="term" value="F:zinc ion binding"/>
    <property type="evidence" value="ECO:0007669"/>
    <property type="project" value="InterPro"/>
</dbReference>
<dbReference type="InterPro" id="IPR041891">
    <property type="entry name" value="Alpha_CA_prokaryot-like"/>
</dbReference>
<evidence type="ECO:0000313" key="3">
    <source>
        <dbReference type="EMBL" id="OAE31086.1"/>
    </source>
</evidence>
<dbReference type="PROSITE" id="PS51144">
    <property type="entry name" value="ALPHA_CA_2"/>
    <property type="match status" value="1"/>
</dbReference>
<feature type="region of interest" description="Disordered" evidence="1">
    <location>
        <begin position="1"/>
        <end position="25"/>
    </location>
</feature>
<dbReference type="PANTHER" id="PTHR18952:SF273">
    <property type="entry name" value="ALPHA-CARBONIC ANHYDRASE DOMAIN-CONTAINING PROTEIN"/>
    <property type="match status" value="1"/>
</dbReference>
<dbReference type="Pfam" id="PF00194">
    <property type="entry name" value="Carb_anhydrase"/>
    <property type="match status" value="1"/>
</dbReference>
<feature type="domain" description="Alpha-carbonic anhydrase" evidence="2">
    <location>
        <begin position="168"/>
        <end position="416"/>
    </location>
</feature>
<evidence type="ECO:0000313" key="4">
    <source>
        <dbReference type="Proteomes" id="UP000077202"/>
    </source>
</evidence>
<accession>A0A176WG23</accession>
<evidence type="ECO:0000259" key="2">
    <source>
        <dbReference type="PROSITE" id="PS51144"/>
    </source>
</evidence>
<sequence length="422" mass="46208">MEDFQRTIHGGTDKSKPSGKEGQSSTCVPAFLVPSMQQQQLRDAHCCKVSSTIPVLLLLLLHSQKRDCQHSSSPVRVVSQENDTLVPARDEGQLRPRAGAGAGATTRASAAADSWARREILLGGRIVVLVLLVLVKTTTMLRSRWSRWCRWSTLVVVVVAAVVVAAEVDFGYREHSPTGPENWGRLDPAWATCSAGREQSPVHIRTDGRRARRDLPALPALNFSSYAPSPAVLFSDGHALTVDVVAGAGSLWVDGREYELRHFHFHSPSEHVIDGVRPPLEMHMVHESLDGDVDVDGGTTARLAVIGVPFKDGPPSPFLDEFWREVPRLALVGAGVALDIGLLVVDAPHLRLGPDYARYRGSLTTPPCTQDVLWTVSLDHWNTISPDQIRAFRQILPEPSARPTQKLHGRHVYLHAATESSP</sequence>
<comment type="caution">
    <text evidence="3">The sequence shown here is derived from an EMBL/GenBank/DDBJ whole genome shotgun (WGS) entry which is preliminary data.</text>
</comment>
<dbReference type="InterPro" id="IPR023561">
    <property type="entry name" value="Carbonic_anhydrase_a-class"/>
</dbReference>
<dbReference type="SUPFAM" id="SSF51069">
    <property type="entry name" value="Carbonic anhydrase"/>
    <property type="match status" value="1"/>
</dbReference>
<dbReference type="GO" id="GO:0004089">
    <property type="term" value="F:carbonate dehydratase activity"/>
    <property type="evidence" value="ECO:0007669"/>
    <property type="project" value="InterPro"/>
</dbReference>
<dbReference type="Gene3D" id="3.10.200.10">
    <property type="entry name" value="Alpha carbonic anhydrase"/>
    <property type="match status" value="1"/>
</dbReference>
<evidence type="ECO:0000256" key="1">
    <source>
        <dbReference type="SAM" id="MobiDB-lite"/>
    </source>
</evidence>
<gene>
    <name evidence="3" type="ORF">AXG93_4031s1380</name>
</gene>
<dbReference type="Proteomes" id="UP000077202">
    <property type="component" value="Unassembled WGS sequence"/>
</dbReference>
<organism evidence="3 4">
    <name type="scientific">Marchantia polymorpha subsp. ruderalis</name>
    <dbReference type="NCBI Taxonomy" id="1480154"/>
    <lineage>
        <taxon>Eukaryota</taxon>
        <taxon>Viridiplantae</taxon>
        <taxon>Streptophyta</taxon>
        <taxon>Embryophyta</taxon>
        <taxon>Marchantiophyta</taxon>
        <taxon>Marchantiopsida</taxon>
        <taxon>Marchantiidae</taxon>
        <taxon>Marchantiales</taxon>
        <taxon>Marchantiaceae</taxon>
        <taxon>Marchantia</taxon>
    </lineage>
</organism>
<dbReference type="SMART" id="SM01057">
    <property type="entry name" value="Carb_anhydrase"/>
    <property type="match status" value="1"/>
</dbReference>